<dbReference type="RefSeq" id="WP_093252586.1">
    <property type="nucleotide sequence ID" value="NZ_FNGP01000004.1"/>
</dbReference>
<dbReference type="InterPro" id="IPR011990">
    <property type="entry name" value="TPR-like_helical_dom_sf"/>
</dbReference>
<dbReference type="Proteomes" id="UP000199475">
    <property type="component" value="Unassembled WGS sequence"/>
</dbReference>
<evidence type="ECO:0000259" key="1">
    <source>
        <dbReference type="Pfam" id="PF00085"/>
    </source>
</evidence>
<dbReference type="Pfam" id="PF14561">
    <property type="entry name" value="TPR_20"/>
    <property type="match status" value="1"/>
</dbReference>
<reference evidence="2 3" key="1">
    <citation type="submission" date="2016-10" db="EMBL/GenBank/DDBJ databases">
        <authorList>
            <person name="de Groot N.N."/>
        </authorList>
    </citation>
    <scope>NUCLEOTIDE SEQUENCE [LARGE SCALE GENOMIC DNA]</scope>
    <source>
        <strain evidence="2 3">CGMCC 1.9159</strain>
    </source>
</reference>
<sequence length="298" mass="30988">MTSENFTRPGAVDLSGLAQQATTAEGGSGYVVELTEAEFETVASRSMQHPVVVEFYSPRDPNGGPVSEALAAAVNAGEGRYLLARVNVDQEPRIAQALGVQAVPTVIALLAGQMVPLFQGTKGGDEIADLLSQVSQAAVANGITGRAEPIAAAGGGAQGAEHVANPRFEAADAALEAGDYAAAVREFDKLLAETPGDPEVVAGRAQAALLERSLGFDPDAIRAAAAGGGLQAQLDAADLDVIQGRYEEALDRLLDFAATADADEKEAVRVRLLELFEVIGRTDPLVLKARRRLSTVLF</sequence>
<dbReference type="STRING" id="686624.SAMN04488242_2445"/>
<dbReference type="GO" id="GO:0045454">
    <property type="term" value="P:cell redox homeostasis"/>
    <property type="evidence" value="ECO:0007669"/>
    <property type="project" value="TreeGrafter"/>
</dbReference>
<dbReference type="GO" id="GO:0006950">
    <property type="term" value="P:response to stress"/>
    <property type="evidence" value="ECO:0007669"/>
    <property type="project" value="UniProtKB-ARBA"/>
</dbReference>
<dbReference type="AlphaFoldDB" id="A0A1G9M0K6"/>
<dbReference type="InterPro" id="IPR036249">
    <property type="entry name" value="Thioredoxin-like_sf"/>
</dbReference>
<dbReference type="EMBL" id="FNGP01000004">
    <property type="protein sequence ID" value="SDL67769.1"/>
    <property type="molecule type" value="Genomic_DNA"/>
</dbReference>
<dbReference type="Gene3D" id="3.40.30.10">
    <property type="entry name" value="Glutaredoxin"/>
    <property type="match status" value="1"/>
</dbReference>
<dbReference type="PANTHER" id="PTHR43601">
    <property type="entry name" value="THIOREDOXIN, MITOCHONDRIAL"/>
    <property type="match status" value="1"/>
</dbReference>
<name>A0A1G9M0K6_9ACTN</name>
<gene>
    <name evidence="2" type="ORF">SAMN04488242_2445</name>
</gene>
<protein>
    <submittedName>
        <fullName evidence="2">Putative thioredoxin</fullName>
    </submittedName>
</protein>
<keyword evidence="3" id="KW-1185">Reference proteome</keyword>
<evidence type="ECO:0000313" key="2">
    <source>
        <dbReference type="EMBL" id="SDL67769.1"/>
    </source>
</evidence>
<proteinExistence type="predicted"/>
<dbReference type="PANTHER" id="PTHR43601:SF3">
    <property type="entry name" value="THIOREDOXIN, MITOCHONDRIAL"/>
    <property type="match status" value="1"/>
</dbReference>
<evidence type="ECO:0000313" key="3">
    <source>
        <dbReference type="Proteomes" id="UP000199475"/>
    </source>
</evidence>
<dbReference type="InterPro" id="IPR013766">
    <property type="entry name" value="Thioredoxin_domain"/>
</dbReference>
<feature type="domain" description="Thioredoxin" evidence="1">
    <location>
        <begin position="31"/>
        <end position="131"/>
    </location>
</feature>
<dbReference type="CDD" id="cd02956">
    <property type="entry name" value="ybbN"/>
    <property type="match status" value="1"/>
</dbReference>
<accession>A0A1G9M0K6</accession>
<dbReference type="SUPFAM" id="SSF52833">
    <property type="entry name" value="Thioredoxin-like"/>
    <property type="match status" value="1"/>
</dbReference>
<dbReference type="OrthoDB" id="5181746at2"/>
<dbReference type="Gene3D" id="1.25.40.10">
    <property type="entry name" value="Tetratricopeptide repeat domain"/>
    <property type="match status" value="1"/>
</dbReference>
<organism evidence="2 3">
    <name type="scientific">Tessaracoccus oleiagri</name>
    <dbReference type="NCBI Taxonomy" id="686624"/>
    <lineage>
        <taxon>Bacteria</taxon>
        <taxon>Bacillati</taxon>
        <taxon>Actinomycetota</taxon>
        <taxon>Actinomycetes</taxon>
        <taxon>Propionibacteriales</taxon>
        <taxon>Propionibacteriaceae</taxon>
        <taxon>Tessaracoccus</taxon>
    </lineage>
</organism>
<dbReference type="SUPFAM" id="SSF48452">
    <property type="entry name" value="TPR-like"/>
    <property type="match status" value="1"/>
</dbReference>
<dbReference type="Pfam" id="PF00085">
    <property type="entry name" value="Thioredoxin"/>
    <property type="match status" value="1"/>
</dbReference>